<reference evidence="10 11" key="1">
    <citation type="submission" date="2017-12" db="EMBL/GenBank/DDBJ databases">
        <title>Phylogenetic diversity of female urinary microbiome.</title>
        <authorList>
            <person name="Thomas-White K."/>
            <person name="Wolfe A.J."/>
        </authorList>
    </citation>
    <scope>NUCLEOTIDE SEQUENCE [LARGE SCALE GENOMIC DNA]</scope>
    <source>
        <strain evidence="10 11">UMB0898</strain>
    </source>
</reference>
<evidence type="ECO:0000256" key="7">
    <source>
        <dbReference type="ARBA" id="ARBA00022840"/>
    </source>
</evidence>
<comment type="catalytic activity">
    <reaction evidence="1">
        <text>6-hydroxymethyl-7,8-dihydropterin + ATP = (7,8-dihydropterin-6-yl)methyl diphosphate + AMP + H(+)</text>
        <dbReference type="Rhea" id="RHEA:11412"/>
        <dbReference type="ChEBI" id="CHEBI:15378"/>
        <dbReference type="ChEBI" id="CHEBI:30616"/>
        <dbReference type="ChEBI" id="CHEBI:44841"/>
        <dbReference type="ChEBI" id="CHEBI:72950"/>
        <dbReference type="ChEBI" id="CHEBI:456215"/>
        <dbReference type="EC" id="2.7.6.3"/>
    </reaction>
</comment>
<evidence type="ECO:0000313" key="11">
    <source>
        <dbReference type="Proteomes" id="UP000234384"/>
    </source>
</evidence>
<gene>
    <name evidence="10" type="primary">folK</name>
    <name evidence="10" type="ORF">CYJ57_02070</name>
</gene>
<dbReference type="Pfam" id="PF01288">
    <property type="entry name" value="HPPK"/>
    <property type="match status" value="1"/>
</dbReference>
<evidence type="ECO:0000259" key="9">
    <source>
        <dbReference type="PROSITE" id="PS00794"/>
    </source>
</evidence>
<evidence type="ECO:0000256" key="6">
    <source>
        <dbReference type="ARBA" id="ARBA00022777"/>
    </source>
</evidence>
<evidence type="ECO:0000256" key="8">
    <source>
        <dbReference type="ARBA" id="ARBA00022909"/>
    </source>
</evidence>
<evidence type="ECO:0000256" key="1">
    <source>
        <dbReference type="ARBA" id="ARBA00000198"/>
    </source>
</evidence>
<dbReference type="GO" id="GO:0016301">
    <property type="term" value="F:kinase activity"/>
    <property type="evidence" value="ECO:0007669"/>
    <property type="project" value="UniProtKB-KW"/>
</dbReference>
<organism evidence="10 11">
    <name type="scientific">Falseniella ignava</name>
    <dbReference type="NCBI Taxonomy" id="137730"/>
    <lineage>
        <taxon>Bacteria</taxon>
        <taxon>Bacillati</taxon>
        <taxon>Bacillota</taxon>
        <taxon>Bacilli</taxon>
        <taxon>Lactobacillales</taxon>
        <taxon>Aerococcaceae</taxon>
        <taxon>Falseniella</taxon>
    </lineage>
</organism>
<feature type="domain" description="7,8-dihydro-6-hydroxymethylpterin-pyrophosphokinase" evidence="9">
    <location>
        <begin position="88"/>
        <end position="99"/>
    </location>
</feature>
<sequence>MHQVYLSLGSNMGDRQGNLQKAQTLLEQHPQINVIKVSGDYQTSPVGGVIQDDFINQAMHIETSLDPYELLEYIHQVESQLHRKRLIHWGPRTIDIDILFFDKVLMPDPKLTIPHAEVFNRLFVLVPLVEIIDADFYQFEKVQQAIEHLESNTDQSIERVK</sequence>
<keyword evidence="6 10" id="KW-0418">Kinase</keyword>
<dbReference type="GO" id="GO:0046656">
    <property type="term" value="P:folic acid biosynthetic process"/>
    <property type="evidence" value="ECO:0007669"/>
    <property type="project" value="UniProtKB-KW"/>
</dbReference>
<dbReference type="PANTHER" id="PTHR43071:SF1">
    <property type="entry name" value="2-AMINO-4-HYDROXY-6-HYDROXYMETHYLDIHYDROPTERIDINE PYROPHOSPHOKINASE"/>
    <property type="match status" value="1"/>
</dbReference>
<evidence type="ECO:0000256" key="3">
    <source>
        <dbReference type="ARBA" id="ARBA00013253"/>
    </source>
</evidence>
<dbReference type="InterPro" id="IPR000550">
    <property type="entry name" value="Hppk"/>
</dbReference>
<dbReference type="OrthoDB" id="9808041at2"/>
<dbReference type="PROSITE" id="PS00794">
    <property type="entry name" value="HPPK"/>
    <property type="match status" value="1"/>
</dbReference>
<dbReference type="AlphaFoldDB" id="A0A2I1K462"/>
<protein>
    <recommendedName>
        <fullName evidence="3">2-amino-4-hydroxy-6-hydroxymethyldihydropteridine diphosphokinase</fullName>
        <ecNumber evidence="3">2.7.6.3</ecNumber>
    </recommendedName>
</protein>
<proteinExistence type="predicted"/>
<dbReference type="GO" id="GO:0003848">
    <property type="term" value="F:2-amino-4-hydroxy-6-hydroxymethyldihydropteridine diphosphokinase activity"/>
    <property type="evidence" value="ECO:0007669"/>
    <property type="project" value="UniProtKB-EC"/>
</dbReference>
<dbReference type="RefSeq" id="WP_101953880.1">
    <property type="nucleotide sequence ID" value="NZ_PKHE01000003.1"/>
</dbReference>
<dbReference type="GO" id="GO:0005524">
    <property type="term" value="F:ATP binding"/>
    <property type="evidence" value="ECO:0007669"/>
    <property type="project" value="UniProtKB-KW"/>
</dbReference>
<keyword evidence="8" id="KW-0289">Folate biosynthesis</keyword>
<evidence type="ECO:0000313" key="10">
    <source>
        <dbReference type="EMBL" id="PKY90436.1"/>
    </source>
</evidence>
<comment type="pathway">
    <text evidence="2">Cofactor biosynthesis; tetrahydrofolate biosynthesis; 2-amino-4-hydroxy-6-hydroxymethyl-7,8-dihydropteridine diphosphate from 7,8-dihydroneopterin triphosphate: step 4/4.</text>
</comment>
<dbReference type="GO" id="GO:0046654">
    <property type="term" value="P:tetrahydrofolate biosynthetic process"/>
    <property type="evidence" value="ECO:0007669"/>
    <property type="project" value="UniProtKB-UniPathway"/>
</dbReference>
<dbReference type="EMBL" id="PKHE01000003">
    <property type="protein sequence ID" value="PKY90436.1"/>
    <property type="molecule type" value="Genomic_DNA"/>
</dbReference>
<dbReference type="InterPro" id="IPR035907">
    <property type="entry name" value="Hppk_sf"/>
</dbReference>
<dbReference type="Proteomes" id="UP000234384">
    <property type="component" value="Unassembled WGS sequence"/>
</dbReference>
<dbReference type="Gene3D" id="3.30.70.560">
    <property type="entry name" value="7,8-Dihydro-6-hydroxymethylpterin-pyrophosphokinase HPPK"/>
    <property type="match status" value="1"/>
</dbReference>
<name>A0A2I1K462_9LACT</name>
<dbReference type="EC" id="2.7.6.3" evidence="3"/>
<keyword evidence="4" id="KW-0808">Transferase</keyword>
<evidence type="ECO:0000256" key="4">
    <source>
        <dbReference type="ARBA" id="ARBA00022679"/>
    </source>
</evidence>
<evidence type="ECO:0000256" key="2">
    <source>
        <dbReference type="ARBA" id="ARBA00005051"/>
    </source>
</evidence>
<dbReference type="NCBIfam" id="TIGR01498">
    <property type="entry name" value="folK"/>
    <property type="match status" value="1"/>
</dbReference>
<dbReference type="CDD" id="cd00483">
    <property type="entry name" value="HPPK"/>
    <property type="match status" value="1"/>
</dbReference>
<keyword evidence="5" id="KW-0547">Nucleotide-binding</keyword>
<keyword evidence="7" id="KW-0067">ATP-binding</keyword>
<dbReference type="UniPathway" id="UPA00077">
    <property type="reaction ID" value="UER00155"/>
</dbReference>
<evidence type="ECO:0000256" key="5">
    <source>
        <dbReference type="ARBA" id="ARBA00022741"/>
    </source>
</evidence>
<dbReference type="SUPFAM" id="SSF55083">
    <property type="entry name" value="6-hydroxymethyl-7,8-dihydropterin pyrophosphokinase, HPPK"/>
    <property type="match status" value="1"/>
</dbReference>
<dbReference type="PANTHER" id="PTHR43071">
    <property type="entry name" value="2-AMINO-4-HYDROXY-6-HYDROXYMETHYLDIHYDROPTERIDINE PYROPHOSPHOKINASE"/>
    <property type="match status" value="1"/>
</dbReference>
<comment type="caution">
    <text evidence="10">The sequence shown here is derived from an EMBL/GenBank/DDBJ whole genome shotgun (WGS) entry which is preliminary data.</text>
</comment>
<accession>A0A2I1K462</accession>